<dbReference type="RefSeq" id="YP_009151989.1">
    <property type="nucleotide sequence ID" value="NC_027378.1"/>
</dbReference>
<proteinExistence type="predicted"/>
<sequence>MYVLIDTDKFELLAKHPNWLTLHQLGIICCPESTLVTPVNDLKDLEDVDLQMLYINLTENLGAAPYEREIVERILSDYFTQLPETILDHAQISAQAEFCVEYDIQGFCSPQLGQYVPSMDEGLWKPARVKYDAEREGGIISGARVICERPALQAAWTPGRGAKS</sequence>
<organism evidence="1 2">
    <name type="scientific">Escherichia phage Seurat</name>
    <dbReference type="NCBI Taxonomy" id="1540098"/>
    <lineage>
        <taxon>Viruses</taxon>
        <taxon>Duplodnaviria</taxon>
        <taxon>Heunggongvirae</taxon>
        <taxon>Uroviricota</taxon>
        <taxon>Caudoviricetes</taxon>
        <taxon>Queuovirinae</taxon>
        <taxon>Seuratvirus</taxon>
        <taxon>Seuratvirus seurat</taxon>
    </lineage>
</organism>
<dbReference type="OrthoDB" id="11026at10239"/>
<protein>
    <submittedName>
        <fullName evidence="1">Uncharacterized protein</fullName>
    </submittedName>
</protein>
<dbReference type="KEGG" id="vg:24608656"/>
<dbReference type="Proteomes" id="UP000030205">
    <property type="component" value="Segment"/>
</dbReference>
<gene>
    <name evidence="1" type="ORF">CPT_Seurat45</name>
</gene>
<keyword evidence="2" id="KW-1185">Reference proteome</keyword>
<evidence type="ECO:0000313" key="2">
    <source>
        <dbReference type="Proteomes" id="UP000030205"/>
    </source>
</evidence>
<name>A0A0A0RW25_9CAUD</name>
<evidence type="ECO:0000313" key="1">
    <source>
        <dbReference type="EMBL" id="AIW03908.1"/>
    </source>
</evidence>
<dbReference type="GeneID" id="24608656"/>
<dbReference type="EMBL" id="KM236243">
    <property type="protein sequence ID" value="AIW03908.1"/>
    <property type="molecule type" value="Genomic_DNA"/>
</dbReference>
<reference evidence="1 2" key="1">
    <citation type="submission" date="2014-07" db="EMBL/GenBank/DDBJ databases">
        <title>The Complete Genome of Enterotoxigenic Escherichia coli Siphophage Seurat.</title>
        <authorList>
            <person name="Doan D.P."/>
            <person name="Lessor L.E."/>
            <person name="Hernandez A.C."/>
            <person name="Everett G.F.K."/>
        </authorList>
    </citation>
    <scope>NUCLEOTIDE SEQUENCE [LARGE SCALE GENOMIC DNA]</scope>
</reference>
<accession>A0A0A0RW25</accession>